<dbReference type="InterPro" id="IPR013762">
    <property type="entry name" value="Integrase-like_cat_sf"/>
</dbReference>
<reference evidence="9" key="1">
    <citation type="submission" date="2020-08" db="EMBL/GenBank/DDBJ databases">
        <title>Genome public.</title>
        <authorList>
            <person name="Liu C."/>
            <person name="Sun Q."/>
        </authorList>
    </citation>
    <scope>NUCLEOTIDE SEQUENCE</scope>
    <source>
        <strain evidence="9">NSJ-23</strain>
    </source>
</reference>
<organism evidence="9 10">
    <name type="scientific">Flintibacter hominis</name>
    <dbReference type="NCBI Taxonomy" id="2763048"/>
    <lineage>
        <taxon>Bacteria</taxon>
        <taxon>Bacillati</taxon>
        <taxon>Bacillota</taxon>
        <taxon>Clostridia</taxon>
        <taxon>Eubacteriales</taxon>
        <taxon>Flintibacter</taxon>
    </lineage>
</organism>
<dbReference type="PROSITE" id="PS51898">
    <property type="entry name" value="TYR_RECOMBINASE"/>
    <property type="match status" value="1"/>
</dbReference>
<dbReference type="InterPro" id="IPR010998">
    <property type="entry name" value="Integrase_recombinase_N"/>
</dbReference>
<gene>
    <name evidence="9" type="ORF">H8S11_07050</name>
</gene>
<dbReference type="PANTHER" id="PTHR30349">
    <property type="entry name" value="PHAGE INTEGRASE-RELATED"/>
    <property type="match status" value="1"/>
</dbReference>
<dbReference type="InterPro" id="IPR004107">
    <property type="entry name" value="Integrase_SAM-like_N"/>
</dbReference>
<comment type="function">
    <text evidence="1">Site-specific tyrosine recombinase, which acts by catalyzing the cutting and rejoining of the recombining DNA molecules.</text>
</comment>
<evidence type="ECO:0000313" key="10">
    <source>
        <dbReference type="Proteomes" id="UP000628736"/>
    </source>
</evidence>
<keyword evidence="5" id="KW-0233">DNA recombination</keyword>
<dbReference type="Pfam" id="PF14659">
    <property type="entry name" value="Phage_int_SAM_3"/>
    <property type="match status" value="1"/>
</dbReference>
<dbReference type="Gene3D" id="1.10.150.130">
    <property type="match status" value="1"/>
</dbReference>
<comment type="caution">
    <text evidence="9">The sequence shown here is derived from an EMBL/GenBank/DDBJ whole genome shotgun (WGS) entry which is preliminary data.</text>
</comment>
<dbReference type="SUPFAM" id="SSF56349">
    <property type="entry name" value="DNA breaking-rejoining enzymes"/>
    <property type="match status" value="1"/>
</dbReference>
<dbReference type="GO" id="GO:0006310">
    <property type="term" value="P:DNA recombination"/>
    <property type="evidence" value="ECO:0007669"/>
    <property type="project" value="UniProtKB-KW"/>
</dbReference>
<evidence type="ECO:0000256" key="1">
    <source>
        <dbReference type="ARBA" id="ARBA00003283"/>
    </source>
</evidence>
<evidence type="ECO:0000259" key="8">
    <source>
        <dbReference type="PROSITE" id="PS51900"/>
    </source>
</evidence>
<dbReference type="InterPro" id="IPR002104">
    <property type="entry name" value="Integrase_catalytic"/>
</dbReference>
<evidence type="ECO:0000256" key="4">
    <source>
        <dbReference type="ARBA" id="ARBA00023125"/>
    </source>
</evidence>
<accession>A0A8J6J8Q8</accession>
<keyword evidence="4 6" id="KW-0238">DNA-binding</keyword>
<dbReference type="CDD" id="cd01189">
    <property type="entry name" value="INT_ICEBs1_C_like"/>
    <property type="match status" value="1"/>
</dbReference>
<feature type="domain" description="Tyr recombinase" evidence="7">
    <location>
        <begin position="170"/>
        <end position="375"/>
    </location>
</feature>
<dbReference type="PROSITE" id="PS51900">
    <property type="entry name" value="CB"/>
    <property type="match status" value="1"/>
</dbReference>
<dbReference type="PANTHER" id="PTHR30349:SF64">
    <property type="entry name" value="PROPHAGE INTEGRASE INTD-RELATED"/>
    <property type="match status" value="1"/>
</dbReference>
<evidence type="ECO:0000256" key="5">
    <source>
        <dbReference type="ARBA" id="ARBA00023172"/>
    </source>
</evidence>
<dbReference type="Gene3D" id="1.10.443.10">
    <property type="entry name" value="Intergrase catalytic core"/>
    <property type="match status" value="1"/>
</dbReference>
<evidence type="ECO:0000313" key="9">
    <source>
        <dbReference type="EMBL" id="MBC5722565.1"/>
    </source>
</evidence>
<evidence type="ECO:0000256" key="6">
    <source>
        <dbReference type="PROSITE-ProRule" id="PRU01248"/>
    </source>
</evidence>
<feature type="domain" description="Core-binding (CB)" evidence="8">
    <location>
        <begin position="67"/>
        <end position="149"/>
    </location>
</feature>
<dbReference type="InterPro" id="IPR011010">
    <property type="entry name" value="DNA_brk_join_enz"/>
</dbReference>
<dbReference type="AlphaFoldDB" id="A0A8J6J8Q8"/>
<protein>
    <submittedName>
        <fullName evidence="9">Site-specific integrase</fullName>
    </submittedName>
</protein>
<keyword evidence="3" id="KW-0229">DNA integration</keyword>
<comment type="similarity">
    <text evidence="2">Belongs to the 'phage' integrase family.</text>
</comment>
<dbReference type="InterPro" id="IPR050090">
    <property type="entry name" value="Tyrosine_recombinase_XerCD"/>
</dbReference>
<evidence type="ECO:0000256" key="3">
    <source>
        <dbReference type="ARBA" id="ARBA00022908"/>
    </source>
</evidence>
<dbReference type="GO" id="GO:0015074">
    <property type="term" value="P:DNA integration"/>
    <property type="evidence" value="ECO:0007669"/>
    <property type="project" value="UniProtKB-KW"/>
</dbReference>
<keyword evidence="10" id="KW-1185">Reference proteome</keyword>
<dbReference type="GO" id="GO:0003677">
    <property type="term" value="F:DNA binding"/>
    <property type="evidence" value="ECO:0007669"/>
    <property type="project" value="UniProtKB-UniRule"/>
</dbReference>
<dbReference type="Pfam" id="PF00589">
    <property type="entry name" value="Phage_integrase"/>
    <property type="match status" value="1"/>
</dbReference>
<dbReference type="InterPro" id="IPR044068">
    <property type="entry name" value="CB"/>
</dbReference>
<evidence type="ECO:0000259" key="7">
    <source>
        <dbReference type="PROSITE" id="PS51898"/>
    </source>
</evidence>
<dbReference type="Proteomes" id="UP000628736">
    <property type="component" value="Unassembled WGS sequence"/>
</dbReference>
<dbReference type="EMBL" id="JACOPO010000004">
    <property type="protein sequence ID" value="MBC5722565.1"/>
    <property type="molecule type" value="Genomic_DNA"/>
</dbReference>
<sequence>MATITKRGNTYRIRTSCGYSVDGKQVVKSMTYRPREGMSERQIEKEVNKQAVLFEESCKKGQTVTAAKFETFAREWFKDYAELKLKRLTLCAYHNMEKRTYAALGHIRVDRISPLDIQKFVSTLNSDGLVPSTVKNYVRFVSVILNYAVKKRIITYNPCVTVDYPEAQEAEREFYTIEEVKKLLSLLWAADEAKRPFAVFFTLAAYLGCRKGELLGLEWKDVDFRNNVISIRRAYYYSSAEHTCYTDTPKTKRSQRSLKVPDNVMDALRALRAWQDRQRAVCGSSWVKSDRLFTKLDGSPMSTTAPYNYLQTFTKRMGLRKATVHSFRHFNASALIDAGVDVVTVQTALGHSTAATTLNIYSHAFSNAQTRAMEAIASAINF</sequence>
<proteinExistence type="inferred from homology"/>
<name>A0A8J6J8Q8_9FIRM</name>
<evidence type="ECO:0000256" key="2">
    <source>
        <dbReference type="ARBA" id="ARBA00008857"/>
    </source>
</evidence>